<reference evidence="1" key="1">
    <citation type="journal article" date="2020" name="New Phytol.">
        <title>Comparative genomics reveals dynamic genome evolution in host specialist ectomycorrhizal fungi.</title>
        <authorList>
            <person name="Lofgren L.A."/>
            <person name="Nguyen N.H."/>
            <person name="Vilgalys R."/>
            <person name="Ruytinx J."/>
            <person name="Liao H.L."/>
            <person name="Branco S."/>
            <person name="Kuo A."/>
            <person name="LaButti K."/>
            <person name="Lipzen A."/>
            <person name="Andreopoulos W."/>
            <person name="Pangilinan J."/>
            <person name="Riley R."/>
            <person name="Hundley H."/>
            <person name="Na H."/>
            <person name="Barry K."/>
            <person name="Grigoriev I.V."/>
            <person name="Stajich J.E."/>
            <person name="Kennedy P.G."/>
        </authorList>
    </citation>
    <scope>NUCLEOTIDE SEQUENCE</scope>
    <source>
        <strain evidence="1">FC203</strain>
    </source>
</reference>
<proteinExistence type="predicted"/>
<accession>A0AAD4DZ59</accession>
<sequence>MTLPLRLFTILACYCQEPVNHQYHPFDHSISIRLAWRTGSARTSLLVATAISNHISWSGPHGIHWVVYPVSASCKSVVVRPRPCEQAAFGSVKTKQTDHHVELPLHEREQLLASESLATSQAPSHANMDTCMDSGVIDIDAVFPPPGEEGFAVSHWGEEHALYSELKQVSHAHIKYITLSAWSDQYDILANTLLAYQHDSIEFPEVDDSDHDVFEIEVVDIFS</sequence>
<organism evidence="1 2">
    <name type="scientific">Suillus fuscotomentosus</name>
    <dbReference type="NCBI Taxonomy" id="1912939"/>
    <lineage>
        <taxon>Eukaryota</taxon>
        <taxon>Fungi</taxon>
        <taxon>Dikarya</taxon>
        <taxon>Basidiomycota</taxon>
        <taxon>Agaricomycotina</taxon>
        <taxon>Agaricomycetes</taxon>
        <taxon>Agaricomycetidae</taxon>
        <taxon>Boletales</taxon>
        <taxon>Suillineae</taxon>
        <taxon>Suillaceae</taxon>
        <taxon>Suillus</taxon>
    </lineage>
</organism>
<evidence type="ECO:0000313" key="1">
    <source>
        <dbReference type="EMBL" id="KAG1896799.1"/>
    </source>
</evidence>
<dbReference type="EMBL" id="JABBWK010000052">
    <property type="protein sequence ID" value="KAG1896799.1"/>
    <property type="molecule type" value="Genomic_DNA"/>
</dbReference>
<dbReference type="AlphaFoldDB" id="A0AAD4DZ59"/>
<gene>
    <name evidence="1" type="ORF">F5891DRAFT_983212</name>
</gene>
<name>A0AAD4DZ59_9AGAM</name>
<dbReference type="GeneID" id="64671596"/>
<protein>
    <submittedName>
        <fullName evidence="1">Uncharacterized protein</fullName>
    </submittedName>
</protein>
<comment type="caution">
    <text evidence="1">The sequence shown here is derived from an EMBL/GenBank/DDBJ whole genome shotgun (WGS) entry which is preliminary data.</text>
</comment>
<dbReference type="Proteomes" id="UP001195769">
    <property type="component" value="Unassembled WGS sequence"/>
</dbReference>
<dbReference type="RefSeq" id="XP_041222375.1">
    <property type="nucleotide sequence ID" value="XM_041377298.1"/>
</dbReference>
<keyword evidence="2" id="KW-1185">Reference proteome</keyword>
<evidence type="ECO:0000313" key="2">
    <source>
        <dbReference type="Proteomes" id="UP001195769"/>
    </source>
</evidence>